<sequence length="206" mass="22201">MDSKFLNLGVGDWRDVMIHTLGPSGTSSEAAAGFFSEWLGRRYPGSRVQVNLSDSYEHARSSMDEHVPRVMIVANAYPQIHNFYMDPRLSLVATFVFDTPLYGLASKGPLTTAKLTVASHPAPILLIKELLPQGLEVDSVILALSTSAAAAAAARGEVDVALTTEVAANIHGLHFISSTRPIRMLWSVFALARSSALPTEASLYCS</sequence>
<comment type="caution">
    <text evidence="1">The sequence shown here is derived from an EMBL/GenBank/DDBJ whole genome shotgun (WGS) entry which is preliminary data.</text>
</comment>
<organism evidence="1 2">
    <name type="scientific">Pseudomonas brassicacearum</name>
    <dbReference type="NCBI Taxonomy" id="930166"/>
    <lineage>
        <taxon>Bacteria</taxon>
        <taxon>Pseudomonadati</taxon>
        <taxon>Pseudomonadota</taxon>
        <taxon>Gammaproteobacteria</taxon>
        <taxon>Pseudomonadales</taxon>
        <taxon>Pseudomonadaceae</taxon>
        <taxon>Pseudomonas</taxon>
    </lineage>
</organism>
<proteinExistence type="predicted"/>
<dbReference type="OrthoDB" id="490158at2"/>
<name>A0A423H5U7_9PSED</name>
<protein>
    <submittedName>
        <fullName evidence="1">Bacilysin biosynthesis protein BacA</fullName>
    </submittedName>
</protein>
<dbReference type="EMBL" id="MOBJ01000009">
    <property type="protein sequence ID" value="RON08582.1"/>
    <property type="molecule type" value="Genomic_DNA"/>
</dbReference>
<dbReference type="SUPFAM" id="SSF53850">
    <property type="entry name" value="Periplasmic binding protein-like II"/>
    <property type="match status" value="1"/>
</dbReference>
<evidence type="ECO:0000313" key="1">
    <source>
        <dbReference type="EMBL" id="RON08582.1"/>
    </source>
</evidence>
<dbReference type="Proteomes" id="UP000286071">
    <property type="component" value="Unassembled WGS sequence"/>
</dbReference>
<dbReference type="AlphaFoldDB" id="A0A423H5U7"/>
<gene>
    <name evidence="1" type="ORF">BK659_14455</name>
</gene>
<evidence type="ECO:0000313" key="2">
    <source>
        <dbReference type="Proteomes" id="UP000286071"/>
    </source>
</evidence>
<accession>A0A423H5U7</accession>
<dbReference type="RefSeq" id="WP_123425808.1">
    <property type="nucleotide sequence ID" value="NZ_MOBJ01000009.1"/>
</dbReference>
<reference evidence="1 2" key="1">
    <citation type="submission" date="2016-10" db="EMBL/GenBank/DDBJ databases">
        <title>Comparative genome analysis of multiple Pseudomonas spp. focuses on biocontrol and plant growth promoting traits.</title>
        <authorList>
            <person name="Tao X.-Y."/>
            <person name="Taylor C.G."/>
        </authorList>
    </citation>
    <scope>NUCLEOTIDE SEQUENCE [LARGE SCALE GENOMIC DNA]</scope>
    <source>
        <strain evidence="1 2">48H11</strain>
    </source>
</reference>